<dbReference type="Gene3D" id="2.40.128.10">
    <property type="match status" value="1"/>
</dbReference>
<accession>A0ABU3E3G9</accession>
<dbReference type="InterPro" id="IPR032291">
    <property type="entry name" value="Abn2_C"/>
</dbReference>
<evidence type="ECO:0000313" key="10">
    <source>
        <dbReference type="Proteomes" id="UP001261624"/>
    </source>
</evidence>
<keyword evidence="3 5" id="KW-0378">Hydrolase</keyword>
<evidence type="ECO:0000256" key="6">
    <source>
        <dbReference type="SAM" id="MobiDB-lite"/>
    </source>
</evidence>
<evidence type="ECO:0000256" key="5">
    <source>
        <dbReference type="RuleBase" id="RU361187"/>
    </source>
</evidence>
<evidence type="ECO:0000256" key="4">
    <source>
        <dbReference type="ARBA" id="ARBA00023295"/>
    </source>
</evidence>
<dbReference type="SUPFAM" id="SSF75005">
    <property type="entry name" value="Arabinanase/levansucrase/invertase"/>
    <property type="match status" value="1"/>
</dbReference>
<keyword evidence="4 5" id="KW-0326">Glycosidase</keyword>
<feature type="region of interest" description="Disordered" evidence="6">
    <location>
        <begin position="28"/>
        <end position="59"/>
    </location>
</feature>
<organism evidence="9 10">
    <name type="scientific">Autumnicola patrickiae</name>
    <dbReference type="NCBI Taxonomy" id="3075591"/>
    <lineage>
        <taxon>Bacteria</taxon>
        <taxon>Pseudomonadati</taxon>
        <taxon>Bacteroidota</taxon>
        <taxon>Flavobacteriia</taxon>
        <taxon>Flavobacteriales</taxon>
        <taxon>Flavobacteriaceae</taxon>
        <taxon>Autumnicola</taxon>
    </lineage>
</organism>
<sequence>MKKSKLYSKFLIIFLLFSIGTVSISCSEDDEDFTDDSVDPEPEPDPGTDPEPDDFAGPTYPDDYTNIASWEQRSQWNLANVHDPTVEKDGEYFYMYQTDASYGNAHEGHGHYPVRRSTDLINWEHRGAVFSEAPSWIKDSLNNMRARMDPPLDPIENPNYGFWAPHISKVGNTYRLYYSVVVTNPIVGSDADAAWTERAFIGLAETNDLASNNWTDKGMVVSSVADGVETYLRENGNDWSGYFKFNAIDPSFIVTPEGEHWLIYGSWHSGIAALQVNPETGKPDRLETVEDHGVRIAGRGNVNANRWQGLEGPEIIYNEETGYYYLFLAYDELSVAYNTRVVRSQNITGPYVGIDGSSVTEGAEALPIVTHPYAFNNHPGWVGFSHPSVFQDEDTGQWFYSSQARLPEGVQGINASNAVMMGHVRKIEWTEDGWPLVSPERYAGVPESPISEEAIVGTWEHITLNYQYREIQESTNVVFHEDNTVSGSITGSWSFDSDSNTLTINDKEHIVSNSWDWEASPRHTTLTYVGLNSSGRSAWGKKVE</sequence>
<dbReference type="RefSeq" id="WP_311685210.1">
    <property type="nucleotide sequence ID" value="NZ_JAVRHM010000013.1"/>
</dbReference>
<evidence type="ECO:0000256" key="3">
    <source>
        <dbReference type="ARBA" id="ARBA00022801"/>
    </source>
</evidence>
<evidence type="ECO:0000259" key="8">
    <source>
        <dbReference type="Pfam" id="PF16369"/>
    </source>
</evidence>
<keyword evidence="7" id="KW-0732">Signal</keyword>
<dbReference type="CDD" id="cd08998">
    <property type="entry name" value="GH43_Arb43a-like"/>
    <property type="match status" value="1"/>
</dbReference>
<dbReference type="Proteomes" id="UP001261624">
    <property type="component" value="Unassembled WGS sequence"/>
</dbReference>
<feature type="signal peptide" evidence="7">
    <location>
        <begin position="1"/>
        <end position="27"/>
    </location>
</feature>
<gene>
    <name evidence="9" type="ORF">RM549_12165</name>
</gene>
<protein>
    <submittedName>
        <fullName evidence="9">Arabinan endo-1,5-alpha-L-arabinosidase</fullName>
    </submittedName>
</protein>
<dbReference type="InterPro" id="IPR006710">
    <property type="entry name" value="Glyco_hydro_43"/>
</dbReference>
<dbReference type="Pfam" id="PF04616">
    <property type="entry name" value="Glyco_hydro_43"/>
    <property type="match status" value="1"/>
</dbReference>
<name>A0ABU3E3G9_9FLAO</name>
<dbReference type="Pfam" id="PF16369">
    <property type="entry name" value="GH43_C"/>
    <property type="match status" value="1"/>
</dbReference>
<comment type="caution">
    <text evidence="9">The sequence shown here is derived from an EMBL/GenBank/DDBJ whole genome shotgun (WGS) entry which is preliminary data.</text>
</comment>
<dbReference type="PANTHER" id="PTHR43301">
    <property type="entry name" value="ARABINAN ENDO-1,5-ALPHA-L-ARABINOSIDASE"/>
    <property type="match status" value="1"/>
</dbReference>
<dbReference type="Gene3D" id="2.115.10.20">
    <property type="entry name" value="Glycosyl hydrolase domain, family 43"/>
    <property type="match status" value="1"/>
</dbReference>
<dbReference type="EMBL" id="JAVRHM010000013">
    <property type="protein sequence ID" value="MDT0690545.1"/>
    <property type="molecule type" value="Genomic_DNA"/>
</dbReference>
<proteinExistence type="inferred from homology"/>
<dbReference type="InterPro" id="IPR023296">
    <property type="entry name" value="Glyco_hydro_beta-prop_sf"/>
</dbReference>
<keyword evidence="10" id="KW-1185">Reference proteome</keyword>
<reference evidence="9 10" key="1">
    <citation type="submission" date="2023-09" db="EMBL/GenBank/DDBJ databases">
        <authorList>
            <person name="Rey-Velasco X."/>
        </authorList>
    </citation>
    <scope>NUCLEOTIDE SEQUENCE [LARGE SCALE GENOMIC DNA]</scope>
    <source>
        <strain evidence="9 10">F188</strain>
    </source>
</reference>
<comment type="pathway">
    <text evidence="1">Glycan metabolism; L-arabinan degradation.</text>
</comment>
<dbReference type="InterPro" id="IPR050727">
    <property type="entry name" value="GH43_arabinanases"/>
</dbReference>
<evidence type="ECO:0000313" key="9">
    <source>
        <dbReference type="EMBL" id="MDT0690545.1"/>
    </source>
</evidence>
<dbReference type="PANTHER" id="PTHR43301:SF3">
    <property type="entry name" value="ARABINAN ENDO-1,5-ALPHA-L-ARABINOSIDASE A-RELATED"/>
    <property type="match status" value="1"/>
</dbReference>
<feature type="chain" id="PRO_5046746463" evidence="7">
    <location>
        <begin position="28"/>
        <end position="544"/>
    </location>
</feature>
<feature type="domain" description="Extracellular endo-alpha-(1-&gt;5)-L-arabinanase C-terminal" evidence="8">
    <location>
        <begin position="439"/>
        <end position="540"/>
    </location>
</feature>
<evidence type="ECO:0000256" key="2">
    <source>
        <dbReference type="ARBA" id="ARBA00009865"/>
    </source>
</evidence>
<feature type="compositionally biased region" description="Acidic residues" evidence="6">
    <location>
        <begin position="28"/>
        <end position="54"/>
    </location>
</feature>
<dbReference type="PROSITE" id="PS51257">
    <property type="entry name" value="PROKAR_LIPOPROTEIN"/>
    <property type="match status" value="1"/>
</dbReference>
<evidence type="ECO:0000256" key="7">
    <source>
        <dbReference type="SAM" id="SignalP"/>
    </source>
</evidence>
<evidence type="ECO:0000256" key="1">
    <source>
        <dbReference type="ARBA" id="ARBA00004834"/>
    </source>
</evidence>
<comment type="similarity">
    <text evidence="2 5">Belongs to the glycosyl hydrolase 43 family.</text>
</comment>